<evidence type="ECO:0000256" key="3">
    <source>
        <dbReference type="ARBA" id="ARBA00022737"/>
    </source>
</evidence>
<dbReference type="SMART" id="SM00005">
    <property type="entry name" value="DEATH"/>
    <property type="match status" value="1"/>
</dbReference>
<evidence type="ECO:0000256" key="7">
    <source>
        <dbReference type="SAM" id="MobiDB-lite"/>
    </source>
</evidence>
<proteinExistence type="predicted"/>
<dbReference type="Gene3D" id="1.10.533.10">
    <property type="entry name" value="Death Domain, Fas"/>
    <property type="match status" value="1"/>
</dbReference>
<evidence type="ECO:0000256" key="4">
    <source>
        <dbReference type="ARBA" id="ARBA00023157"/>
    </source>
</evidence>
<feature type="region of interest" description="Disordered" evidence="7">
    <location>
        <begin position="290"/>
        <end position="317"/>
    </location>
</feature>
<dbReference type="CDD" id="cd08815">
    <property type="entry name" value="Death_TNFRSF25_DR3"/>
    <property type="match status" value="1"/>
</dbReference>
<name>A0A7K9TA06_9PICI</name>
<dbReference type="SUPFAM" id="SSF47986">
    <property type="entry name" value="DEATH domain"/>
    <property type="match status" value="1"/>
</dbReference>
<keyword evidence="12" id="KW-1185">Reference proteome</keyword>
<dbReference type="GO" id="GO:0007165">
    <property type="term" value="P:signal transduction"/>
    <property type="evidence" value="ECO:0007669"/>
    <property type="project" value="InterPro"/>
</dbReference>
<sequence length="413" mass="45598">SLSSPSPQMILAALWLAASESQPPGCQDCTVQRGQRVLVQLHTHPRRHTRPPCPTGMNWIESDRRCCTQCPAGTYLHQPCSILGNDSVCTACPTGTFSAQPNTFFKCQACYECDQQAFQSVLSNCSATSNVVCGCESGHFRECFDTLCSDFSCRQCQTCTGRLIQRPCSERQDTLCGSCKPDFYADDGECRPCHMSTPETCGKECQRVCGSSSSGQGLEYVLLALTGPLFLGALAIYHKRKQLRLDAPAANILPAEQAANFAAGDQVSARGWDSVYWTQLHSFQVPELAAGPARQSPEQQALLRKQPSVTVRPGGEVEPSTPLGAHGALLQGSQLYTIINAVPVRRWKEFMRVLELREAEIELVELEVPHIRDQQYEMLKRWCQQTSATLDRVFAALEHMELSGCAEELRRSL</sequence>
<organism evidence="11 12">
    <name type="scientific">Galbula dea</name>
    <dbReference type="NCBI Taxonomy" id="1109041"/>
    <lineage>
        <taxon>Eukaryota</taxon>
        <taxon>Metazoa</taxon>
        <taxon>Chordata</taxon>
        <taxon>Craniata</taxon>
        <taxon>Vertebrata</taxon>
        <taxon>Euteleostomi</taxon>
        <taxon>Archelosauria</taxon>
        <taxon>Archosauria</taxon>
        <taxon>Dinosauria</taxon>
        <taxon>Saurischia</taxon>
        <taxon>Theropoda</taxon>
        <taxon>Coelurosauria</taxon>
        <taxon>Aves</taxon>
        <taxon>Neognathae</taxon>
        <taxon>Neoaves</taxon>
        <taxon>Telluraves</taxon>
        <taxon>Coraciimorphae</taxon>
        <taxon>Piciformes</taxon>
        <taxon>Galbulidae</taxon>
        <taxon>Galbula</taxon>
    </lineage>
</organism>
<dbReference type="Proteomes" id="UP000566440">
    <property type="component" value="Unassembled WGS sequence"/>
</dbReference>
<dbReference type="Gene3D" id="2.10.50.10">
    <property type="entry name" value="Tumor Necrosis Factor Receptor, subunit A, domain 2"/>
    <property type="match status" value="2"/>
</dbReference>
<dbReference type="PANTHER" id="PTHR47220">
    <property type="entry name" value="TUMOR NECROSIS FACTOR RECEPTOR SUPERFAMILY MEMBER 25"/>
    <property type="match status" value="1"/>
</dbReference>
<dbReference type="PRINTS" id="PR01972">
    <property type="entry name" value="TNFACTORR25"/>
</dbReference>
<keyword evidence="5" id="KW-0325">Glycoprotein</keyword>
<evidence type="ECO:0000313" key="11">
    <source>
        <dbReference type="EMBL" id="NXI45369.1"/>
    </source>
</evidence>
<keyword evidence="4 6" id="KW-1015">Disulfide bond</keyword>
<keyword evidence="3" id="KW-0677">Repeat</keyword>
<dbReference type="PROSITE" id="PS50017">
    <property type="entry name" value="DEATH_DOMAIN"/>
    <property type="match status" value="1"/>
</dbReference>
<dbReference type="SMART" id="SM00208">
    <property type="entry name" value="TNFR"/>
    <property type="match status" value="3"/>
</dbReference>
<feature type="disulfide bond" evidence="6">
    <location>
        <begin position="67"/>
        <end position="80"/>
    </location>
</feature>
<dbReference type="PANTHER" id="PTHR47220:SF1">
    <property type="entry name" value="TUMOR NECROSIS FACTOR RECEPTOR SUPERFAMILY MEMBER 25"/>
    <property type="match status" value="1"/>
</dbReference>
<evidence type="ECO:0000313" key="12">
    <source>
        <dbReference type="Proteomes" id="UP000566440"/>
    </source>
</evidence>
<evidence type="ECO:0000256" key="2">
    <source>
        <dbReference type="ARBA" id="ARBA00022729"/>
    </source>
</evidence>
<feature type="repeat" description="TNFR-Cys" evidence="6">
    <location>
        <begin position="91"/>
        <end position="133"/>
    </location>
</feature>
<feature type="domain" description="Death" evidence="9">
    <location>
        <begin position="332"/>
        <end position="413"/>
    </location>
</feature>
<dbReference type="Pfam" id="PF00531">
    <property type="entry name" value="Death"/>
    <property type="match status" value="1"/>
</dbReference>
<dbReference type="PROSITE" id="PS00652">
    <property type="entry name" value="TNFR_NGFR_1"/>
    <property type="match status" value="1"/>
</dbReference>
<keyword evidence="1" id="KW-0053">Apoptosis</keyword>
<feature type="domain" description="TNFR-Cys" evidence="10">
    <location>
        <begin position="91"/>
        <end position="133"/>
    </location>
</feature>
<feature type="non-terminal residue" evidence="11">
    <location>
        <position position="413"/>
    </location>
</feature>
<protein>
    <submittedName>
        <fullName evidence="11">TNR25 factor</fullName>
    </submittedName>
</protein>
<dbReference type="InterPro" id="IPR000488">
    <property type="entry name" value="Death_dom"/>
</dbReference>
<comment type="caution">
    <text evidence="11">The sequence shown here is derived from an EMBL/GenBank/DDBJ whole genome shotgun (WGS) entry which is preliminary data.</text>
</comment>
<feature type="domain" description="TNFR-Cys" evidence="10">
    <location>
        <begin position="134"/>
        <end position="176"/>
    </location>
</feature>
<feature type="disulfide bond" evidence="6">
    <location>
        <begin position="92"/>
        <end position="107"/>
    </location>
</feature>
<reference evidence="11 12" key="1">
    <citation type="submission" date="2019-09" db="EMBL/GenBank/DDBJ databases">
        <title>Bird 10,000 Genomes (B10K) Project - Family phase.</title>
        <authorList>
            <person name="Zhang G."/>
        </authorList>
    </citation>
    <scope>NUCLEOTIDE SEQUENCE [LARGE SCALE GENOMIC DNA]</scope>
    <source>
        <strain evidence="11">B10K-DU-001-62</strain>
        <tissue evidence="11">Muscle</tissue>
    </source>
</reference>
<feature type="repeat" description="TNFR-Cys" evidence="6">
    <location>
        <begin position="134"/>
        <end position="176"/>
    </location>
</feature>
<evidence type="ECO:0000256" key="6">
    <source>
        <dbReference type="PROSITE-ProRule" id="PRU00206"/>
    </source>
</evidence>
<keyword evidence="2 8" id="KW-0732">Signal</keyword>
<feature type="repeat" description="TNFR-Cys" evidence="6">
    <location>
        <begin position="52"/>
        <end position="89"/>
    </location>
</feature>
<evidence type="ECO:0000259" key="10">
    <source>
        <dbReference type="PROSITE" id="PS50050"/>
    </source>
</evidence>
<dbReference type="EMBL" id="VWZX01009007">
    <property type="protein sequence ID" value="NXI45369.1"/>
    <property type="molecule type" value="Genomic_DNA"/>
</dbReference>
<gene>
    <name evidence="11" type="primary">Tnfrsf25</name>
    <name evidence="11" type="ORF">GALDEA_R00203</name>
</gene>
<feature type="signal peptide" evidence="8">
    <location>
        <begin position="1"/>
        <end position="21"/>
    </location>
</feature>
<dbReference type="AlphaFoldDB" id="A0A7K9TA06"/>
<dbReference type="Pfam" id="PF00020">
    <property type="entry name" value="TNFR_c6"/>
    <property type="match status" value="1"/>
</dbReference>
<dbReference type="GO" id="GO:0005886">
    <property type="term" value="C:plasma membrane"/>
    <property type="evidence" value="ECO:0007669"/>
    <property type="project" value="TreeGrafter"/>
</dbReference>
<dbReference type="InterPro" id="IPR011029">
    <property type="entry name" value="DEATH-like_dom_sf"/>
</dbReference>
<dbReference type="PROSITE" id="PS50050">
    <property type="entry name" value="TNFR_NGFR_2"/>
    <property type="match status" value="3"/>
</dbReference>
<evidence type="ECO:0000256" key="1">
    <source>
        <dbReference type="ARBA" id="ARBA00022703"/>
    </source>
</evidence>
<dbReference type="OrthoDB" id="9940478at2759"/>
<dbReference type="InterPro" id="IPR001368">
    <property type="entry name" value="TNFR/NGFR_Cys_rich_reg"/>
</dbReference>
<evidence type="ECO:0000256" key="8">
    <source>
        <dbReference type="SAM" id="SignalP"/>
    </source>
</evidence>
<comment type="caution">
    <text evidence="6">Lacks conserved residue(s) required for the propagation of feature annotation.</text>
</comment>
<dbReference type="InterPro" id="IPR022329">
    <property type="entry name" value="TNFR_25"/>
</dbReference>
<feature type="chain" id="PRO_5029738651" evidence="8">
    <location>
        <begin position="22"/>
        <end position="413"/>
    </location>
</feature>
<evidence type="ECO:0000256" key="5">
    <source>
        <dbReference type="ARBA" id="ARBA00023180"/>
    </source>
</evidence>
<dbReference type="GO" id="GO:0006915">
    <property type="term" value="P:apoptotic process"/>
    <property type="evidence" value="ECO:0007669"/>
    <property type="project" value="UniProtKB-KW"/>
</dbReference>
<evidence type="ECO:0000259" key="9">
    <source>
        <dbReference type="PROSITE" id="PS50017"/>
    </source>
</evidence>
<feature type="domain" description="TNFR-Cys" evidence="10">
    <location>
        <begin position="52"/>
        <end position="89"/>
    </location>
</feature>
<dbReference type="SUPFAM" id="SSF57586">
    <property type="entry name" value="TNF receptor-like"/>
    <property type="match status" value="1"/>
</dbReference>
<feature type="non-terminal residue" evidence="11">
    <location>
        <position position="1"/>
    </location>
</feature>
<accession>A0A7K9TA06</accession>